<dbReference type="InterPro" id="IPR032808">
    <property type="entry name" value="DoxX"/>
</dbReference>
<evidence type="ECO:0000256" key="1">
    <source>
        <dbReference type="ARBA" id="ARBA00004651"/>
    </source>
</evidence>
<dbReference type="PANTHER" id="PTHR33452">
    <property type="entry name" value="OXIDOREDUCTASE CATD-RELATED"/>
    <property type="match status" value="1"/>
</dbReference>
<keyword evidence="5 7" id="KW-1133">Transmembrane helix</keyword>
<keyword evidence="3" id="KW-1003">Cell membrane</keyword>
<gene>
    <name evidence="8" type="ORF">MasN3_30120</name>
</gene>
<evidence type="ECO:0000256" key="7">
    <source>
        <dbReference type="SAM" id="Phobius"/>
    </source>
</evidence>
<comment type="similarity">
    <text evidence="2">Belongs to the DoxX family.</text>
</comment>
<dbReference type="InterPro" id="IPR051907">
    <property type="entry name" value="DoxX-like_oxidoreductase"/>
</dbReference>
<keyword evidence="6 7" id="KW-0472">Membrane</keyword>
<feature type="transmembrane region" description="Helical" evidence="7">
    <location>
        <begin position="115"/>
        <end position="134"/>
    </location>
</feature>
<feature type="transmembrane region" description="Helical" evidence="7">
    <location>
        <begin position="69"/>
        <end position="95"/>
    </location>
</feature>
<dbReference type="Pfam" id="PF07681">
    <property type="entry name" value="DoxX"/>
    <property type="match status" value="1"/>
</dbReference>
<proteinExistence type="inferred from homology"/>
<organism evidence="8 9">
    <name type="scientific">Massilia varians</name>
    <dbReference type="NCBI Taxonomy" id="457921"/>
    <lineage>
        <taxon>Bacteria</taxon>
        <taxon>Pseudomonadati</taxon>
        <taxon>Pseudomonadota</taxon>
        <taxon>Betaproteobacteria</taxon>
        <taxon>Burkholderiales</taxon>
        <taxon>Oxalobacteraceae</taxon>
        <taxon>Telluria group</taxon>
        <taxon>Massilia</taxon>
    </lineage>
</organism>
<evidence type="ECO:0000256" key="2">
    <source>
        <dbReference type="ARBA" id="ARBA00006679"/>
    </source>
</evidence>
<evidence type="ECO:0000313" key="9">
    <source>
        <dbReference type="Proteomes" id="UP001163336"/>
    </source>
</evidence>
<name>A0ABN6TB91_9BURK</name>
<keyword evidence="9" id="KW-1185">Reference proteome</keyword>
<feature type="transmembrane region" description="Helical" evidence="7">
    <location>
        <begin position="18"/>
        <end position="34"/>
    </location>
</feature>
<evidence type="ECO:0000256" key="5">
    <source>
        <dbReference type="ARBA" id="ARBA00022989"/>
    </source>
</evidence>
<protein>
    <submittedName>
        <fullName evidence="8">GntR family transcriptional regulator</fullName>
    </submittedName>
</protein>
<evidence type="ECO:0000256" key="4">
    <source>
        <dbReference type="ARBA" id="ARBA00022692"/>
    </source>
</evidence>
<dbReference type="Proteomes" id="UP001163336">
    <property type="component" value="Chromosome"/>
</dbReference>
<dbReference type="RefSeq" id="WP_281908248.1">
    <property type="nucleotide sequence ID" value="NZ_AP026966.1"/>
</dbReference>
<dbReference type="EMBL" id="AP026966">
    <property type="protein sequence ID" value="BDT59518.1"/>
    <property type="molecule type" value="Genomic_DNA"/>
</dbReference>
<evidence type="ECO:0000313" key="8">
    <source>
        <dbReference type="EMBL" id="BDT59518.1"/>
    </source>
</evidence>
<evidence type="ECO:0000256" key="6">
    <source>
        <dbReference type="ARBA" id="ARBA00023136"/>
    </source>
</evidence>
<dbReference type="PANTHER" id="PTHR33452:SF1">
    <property type="entry name" value="INNER MEMBRANE PROTEIN YPHA-RELATED"/>
    <property type="match status" value="1"/>
</dbReference>
<reference evidence="8" key="1">
    <citation type="submission" date="2022-11" db="EMBL/GenBank/DDBJ databases">
        <title>Isolation and characterization of PLA-degrading bacterium Massilia sp. from Antarctic soil.</title>
        <authorList>
            <person name="Sato K."/>
            <person name="Gomez-Fuentes C."/>
            <person name="Ahmad S.A."/>
            <person name="Zulkharnain A."/>
        </authorList>
    </citation>
    <scope>NUCLEOTIDE SEQUENCE</scope>
    <source>
        <strain evidence="8">N-3</strain>
    </source>
</reference>
<sequence length="142" mass="14595">MQTANVVGPRSMDDEGKLLLRAALALILLFHGFSKLAGGIGPIVGMVQGAGLPAVFAYGVYIGEVVAPLLILVGLFTRAAALVVVINMIVAILLAHTAQFFTLNETGGWALELQGMFIAAALAVALLGAGRYSLGGTAGRFN</sequence>
<comment type="subcellular location">
    <subcellularLocation>
        <location evidence="1">Cell membrane</location>
        <topology evidence="1">Multi-pass membrane protein</topology>
    </subcellularLocation>
</comment>
<evidence type="ECO:0000256" key="3">
    <source>
        <dbReference type="ARBA" id="ARBA00022475"/>
    </source>
</evidence>
<keyword evidence="4 7" id="KW-0812">Transmembrane</keyword>
<accession>A0ABN6TB91</accession>